<proteinExistence type="predicted"/>
<gene>
    <name evidence="1" type="ORF">EDC14_101483</name>
</gene>
<keyword evidence="2" id="KW-1185">Reference proteome</keyword>
<sequence length="72" mass="8113">MDSAGYEAPVNKTYEPLIKIISEDQAFRVGKLPGTAITGFIDVEKFVTLNHQTFFLEKKLPFQILIISAHEC</sequence>
<reference evidence="1 2" key="1">
    <citation type="submission" date="2019-03" db="EMBL/GenBank/DDBJ databases">
        <title>Genomic Encyclopedia of Type Strains, Phase IV (KMG-IV): sequencing the most valuable type-strain genomes for metagenomic binning, comparative biology and taxonomic classification.</title>
        <authorList>
            <person name="Goeker M."/>
        </authorList>
    </citation>
    <scope>NUCLEOTIDE SEQUENCE [LARGE SCALE GENOMIC DNA]</scope>
    <source>
        <strain evidence="1 2">LX-B</strain>
    </source>
</reference>
<comment type="caution">
    <text evidence="1">The sequence shown here is derived from an EMBL/GenBank/DDBJ whole genome shotgun (WGS) entry which is preliminary data.</text>
</comment>
<dbReference type="Proteomes" id="UP000295008">
    <property type="component" value="Unassembled WGS sequence"/>
</dbReference>
<dbReference type="EMBL" id="SLUN01000014">
    <property type="protein sequence ID" value="TCL67394.1"/>
    <property type="molecule type" value="Genomic_DNA"/>
</dbReference>
<dbReference type="RefSeq" id="WP_132014650.1">
    <property type="nucleotide sequence ID" value="NZ_SLUN01000014.1"/>
</dbReference>
<dbReference type="AlphaFoldDB" id="A0A4R1RMH8"/>
<name>A0A4R1RMH8_HYDET</name>
<evidence type="ECO:0000313" key="2">
    <source>
        <dbReference type="Proteomes" id="UP000295008"/>
    </source>
</evidence>
<organism evidence="1 2">
    <name type="scientific">Hydrogenispora ethanolica</name>
    <dbReference type="NCBI Taxonomy" id="1082276"/>
    <lineage>
        <taxon>Bacteria</taxon>
        <taxon>Bacillati</taxon>
        <taxon>Bacillota</taxon>
        <taxon>Hydrogenispora</taxon>
    </lineage>
</organism>
<evidence type="ECO:0000313" key="1">
    <source>
        <dbReference type="EMBL" id="TCL67394.1"/>
    </source>
</evidence>
<accession>A0A4R1RMH8</accession>
<dbReference type="OrthoDB" id="2087623at2"/>
<protein>
    <submittedName>
        <fullName evidence="1">Uncharacterized protein</fullName>
    </submittedName>
</protein>